<feature type="region of interest" description="Disordered" evidence="1">
    <location>
        <begin position="457"/>
        <end position="481"/>
    </location>
</feature>
<sequence length="481" mass="53567">MECFRNPSRDTCASVKSYMINLKSEKDDILNTEYALNIIEAIRAASWNIKILDFRNGEINSSIYTANPPSVIKEIKLSYNIPLKQSIVSIPDNFIRYLTACPFQSFDGITVSNCSAKLNSLCGSNINCKNVQSNSNSNNNSNTNNNNNNNNEKDNNNNNNNTNNNTNNNNNNNSNHITNDHSAKPSNKNDKNNNNESKDNQSMNNDEIKLDNSITNNGDINNKVNSHEPDIEDNESNKNNTKSLIETFMFGLLTSVGILVFLLIFLCLVQSYSNKNIMNLKKISEYYENKPLVNHSGKTNSSSMNENASNNGTQSTHSNYAFSSSSQASYSNPKHKRYLYVFDDGSVMMSKSLHQNNRIIQSNASTVSNNPINSNQVNHTSVNFNHNSLSVNNHVQTLHPRNSNNNNNTLPHTSKLSISTAISTPNSNATLSPMIGSPIIESPVKAANRNTISIQIPPQSHENNFRQEKRKSAIPFTTLSQ</sequence>
<feature type="region of interest" description="Disordered" evidence="1">
    <location>
        <begin position="133"/>
        <end position="236"/>
    </location>
</feature>
<feature type="compositionally biased region" description="Low complexity" evidence="1">
    <location>
        <begin position="318"/>
        <end position="330"/>
    </location>
</feature>
<feature type="compositionally biased region" description="Polar residues" evidence="1">
    <location>
        <begin position="212"/>
        <end position="224"/>
    </location>
</feature>
<keyword evidence="2" id="KW-0812">Transmembrane</keyword>
<gene>
    <name evidence="3" type="ORF">BCR36DRAFT_584811</name>
</gene>
<dbReference type="OrthoDB" id="10634138at2759"/>
<protein>
    <submittedName>
        <fullName evidence="3">Uncharacterized protein</fullName>
    </submittedName>
</protein>
<feature type="compositionally biased region" description="Low complexity" evidence="1">
    <location>
        <begin position="300"/>
        <end position="311"/>
    </location>
</feature>
<accession>A0A1Y1V6K4</accession>
<feature type="compositionally biased region" description="Basic and acidic residues" evidence="1">
    <location>
        <begin position="178"/>
        <end position="199"/>
    </location>
</feature>
<evidence type="ECO:0000256" key="1">
    <source>
        <dbReference type="SAM" id="MobiDB-lite"/>
    </source>
</evidence>
<keyword evidence="2" id="KW-0472">Membrane</keyword>
<dbReference type="Proteomes" id="UP000193719">
    <property type="component" value="Unassembled WGS sequence"/>
</dbReference>
<reference evidence="3 4" key="1">
    <citation type="submission" date="2016-08" db="EMBL/GenBank/DDBJ databases">
        <title>Genomes of anaerobic fungi encode conserved fungal cellulosomes for biomass hydrolysis.</title>
        <authorList>
            <consortium name="DOE Joint Genome Institute"/>
            <person name="Haitjema C.H."/>
            <person name="Gilmore S.P."/>
            <person name="Henske J.K."/>
            <person name="Solomon K.V."/>
            <person name="De Groot R."/>
            <person name="Kuo A."/>
            <person name="Mondo S.J."/>
            <person name="Salamov A.A."/>
            <person name="Labutti K."/>
            <person name="Zhao Z."/>
            <person name="Chiniquy J."/>
            <person name="Barry K."/>
            <person name="Brewer H.M."/>
            <person name="Purvine S.O."/>
            <person name="Wright A.T."/>
            <person name="Boxma B."/>
            <person name="Van Alen T."/>
            <person name="Hackstein J.H."/>
            <person name="Baker S.E."/>
            <person name="Grigoriev I.V."/>
            <person name="O'Malley M.A."/>
        </authorList>
    </citation>
    <scope>NUCLEOTIDE SEQUENCE [LARGE SCALE GENOMIC DNA]</scope>
    <source>
        <strain evidence="4">finn</strain>
    </source>
</reference>
<proteinExistence type="predicted"/>
<dbReference type="AlphaFoldDB" id="A0A1Y1V6K4"/>
<organism evidence="3 4">
    <name type="scientific">Piromyces finnis</name>
    <dbReference type="NCBI Taxonomy" id="1754191"/>
    <lineage>
        <taxon>Eukaryota</taxon>
        <taxon>Fungi</taxon>
        <taxon>Fungi incertae sedis</taxon>
        <taxon>Chytridiomycota</taxon>
        <taxon>Chytridiomycota incertae sedis</taxon>
        <taxon>Neocallimastigomycetes</taxon>
        <taxon>Neocallimastigales</taxon>
        <taxon>Neocallimastigaceae</taxon>
        <taxon>Piromyces</taxon>
    </lineage>
</organism>
<reference evidence="3 4" key="2">
    <citation type="submission" date="2016-08" db="EMBL/GenBank/DDBJ databases">
        <title>Pervasive Adenine N6-methylation of Active Genes in Fungi.</title>
        <authorList>
            <consortium name="DOE Joint Genome Institute"/>
            <person name="Mondo S.J."/>
            <person name="Dannebaum R.O."/>
            <person name="Kuo R.C."/>
            <person name="Labutti K."/>
            <person name="Haridas S."/>
            <person name="Kuo A."/>
            <person name="Salamov A."/>
            <person name="Ahrendt S.R."/>
            <person name="Lipzen A."/>
            <person name="Sullivan W."/>
            <person name="Andreopoulos W.B."/>
            <person name="Clum A."/>
            <person name="Lindquist E."/>
            <person name="Daum C."/>
            <person name="Ramamoorthy G.K."/>
            <person name="Gryganskyi A."/>
            <person name="Culley D."/>
            <person name="Magnuson J.K."/>
            <person name="James T.Y."/>
            <person name="O'Malley M.A."/>
            <person name="Stajich J.E."/>
            <person name="Spatafora J.W."/>
            <person name="Visel A."/>
            <person name="Grigoriev I.V."/>
        </authorList>
    </citation>
    <scope>NUCLEOTIDE SEQUENCE [LARGE SCALE GENOMIC DNA]</scope>
    <source>
        <strain evidence="4">finn</strain>
    </source>
</reference>
<keyword evidence="2" id="KW-1133">Transmembrane helix</keyword>
<evidence type="ECO:0000256" key="2">
    <source>
        <dbReference type="SAM" id="Phobius"/>
    </source>
</evidence>
<name>A0A1Y1V6K4_9FUNG</name>
<feature type="region of interest" description="Disordered" evidence="1">
    <location>
        <begin position="294"/>
        <end position="330"/>
    </location>
</feature>
<keyword evidence="4" id="KW-1185">Reference proteome</keyword>
<feature type="transmembrane region" description="Helical" evidence="2">
    <location>
        <begin position="248"/>
        <end position="269"/>
    </location>
</feature>
<comment type="caution">
    <text evidence="3">The sequence shown here is derived from an EMBL/GenBank/DDBJ whole genome shotgun (WGS) entry which is preliminary data.</text>
</comment>
<feature type="compositionally biased region" description="Low complexity" evidence="1">
    <location>
        <begin position="133"/>
        <end position="175"/>
    </location>
</feature>
<evidence type="ECO:0000313" key="4">
    <source>
        <dbReference type="Proteomes" id="UP000193719"/>
    </source>
</evidence>
<dbReference type="EMBL" id="MCFH01000031">
    <property type="protein sequence ID" value="ORX47302.1"/>
    <property type="molecule type" value="Genomic_DNA"/>
</dbReference>
<evidence type="ECO:0000313" key="3">
    <source>
        <dbReference type="EMBL" id="ORX47302.1"/>
    </source>
</evidence>